<evidence type="ECO:0000313" key="2">
    <source>
        <dbReference type="Proteomes" id="UP000008370"/>
    </source>
</evidence>
<dbReference type="RefSeq" id="XP_007394841.1">
    <property type="nucleotide sequence ID" value="XM_007394779.1"/>
</dbReference>
<gene>
    <name evidence="1" type="ORF">PHACADRAFT_194588</name>
</gene>
<name>K5VZK6_PHACS</name>
<keyword evidence="2" id="KW-1185">Reference proteome</keyword>
<proteinExistence type="predicted"/>
<dbReference type="EMBL" id="JH930471">
    <property type="protein sequence ID" value="EKM57013.1"/>
    <property type="molecule type" value="Genomic_DNA"/>
</dbReference>
<dbReference type="HOGENOM" id="CLU_2062312_0_0_1"/>
<dbReference type="InParanoid" id="K5VZK6"/>
<organism evidence="1 2">
    <name type="scientific">Phanerochaete carnosa (strain HHB-10118-sp)</name>
    <name type="common">White-rot fungus</name>
    <name type="synonym">Peniophora carnosa</name>
    <dbReference type="NCBI Taxonomy" id="650164"/>
    <lineage>
        <taxon>Eukaryota</taxon>
        <taxon>Fungi</taxon>
        <taxon>Dikarya</taxon>
        <taxon>Basidiomycota</taxon>
        <taxon>Agaricomycotina</taxon>
        <taxon>Agaricomycetes</taxon>
        <taxon>Polyporales</taxon>
        <taxon>Phanerochaetaceae</taxon>
        <taxon>Phanerochaete</taxon>
    </lineage>
</organism>
<dbReference type="Proteomes" id="UP000008370">
    <property type="component" value="Unassembled WGS sequence"/>
</dbReference>
<reference evidence="1 2" key="1">
    <citation type="journal article" date="2012" name="BMC Genomics">
        <title>Comparative genomics of the white-rot fungi, Phanerochaete carnosa and P. chrysosporium, to elucidate the genetic basis of the distinct wood types they colonize.</title>
        <authorList>
            <person name="Suzuki H."/>
            <person name="MacDonald J."/>
            <person name="Syed K."/>
            <person name="Salamov A."/>
            <person name="Hori C."/>
            <person name="Aerts A."/>
            <person name="Henrissat B."/>
            <person name="Wiebenga A."/>
            <person name="vanKuyk P.A."/>
            <person name="Barry K."/>
            <person name="Lindquist E."/>
            <person name="LaButti K."/>
            <person name="Lapidus A."/>
            <person name="Lucas S."/>
            <person name="Coutinho P."/>
            <person name="Gong Y."/>
            <person name="Samejima M."/>
            <person name="Mahadevan R."/>
            <person name="Abou-Zaid M."/>
            <person name="de Vries R.P."/>
            <person name="Igarashi K."/>
            <person name="Yadav J.S."/>
            <person name="Grigoriev I.V."/>
            <person name="Master E.R."/>
        </authorList>
    </citation>
    <scope>NUCLEOTIDE SEQUENCE [LARGE SCALE GENOMIC DNA]</scope>
    <source>
        <strain evidence="1 2">HHB-10118-sp</strain>
    </source>
</reference>
<accession>K5VZK6</accession>
<evidence type="ECO:0000313" key="1">
    <source>
        <dbReference type="EMBL" id="EKM57013.1"/>
    </source>
</evidence>
<sequence length="119" mass="13194">MPTQDSPPVYFEPSEPLTIPMLIGQTEVIPRHSSVNLVSMIEFTPTKTTNRLKLSVRATTPHLCDDTLKTARVTLYEKLTLKKVFIWAASASPASQVSAESSLTLIASTVNARCWTRFD</sequence>
<dbReference type="GeneID" id="18911005"/>
<dbReference type="AlphaFoldDB" id="K5VZK6"/>
<protein>
    <submittedName>
        <fullName evidence="1">Uncharacterized protein</fullName>
    </submittedName>
</protein>
<dbReference type="KEGG" id="pco:PHACADRAFT_194588"/>